<accession>A0ABP7LU43</accession>
<dbReference type="Pfam" id="PF03372">
    <property type="entry name" value="Exo_endo_phos"/>
    <property type="match status" value="1"/>
</dbReference>
<reference evidence="4" key="1">
    <citation type="journal article" date="2019" name="Int. J. Syst. Evol. Microbiol.">
        <title>The Global Catalogue of Microorganisms (GCM) 10K type strain sequencing project: providing services to taxonomists for standard genome sequencing and annotation.</title>
        <authorList>
            <consortium name="The Broad Institute Genomics Platform"/>
            <consortium name="The Broad Institute Genome Sequencing Center for Infectious Disease"/>
            <person name="Wu L."/>
            <person name="Ma J."/>
        </authorList>
    </citation>
    <scope>NUCLEOTIDE SEQUENCE [LARGE SCALE GENOMIC DNA]</scope>
    <source>
        <strain evidence="4">JCM 16956</strain>
    </source>
</reference>
<dbReference type="InterPro" id="IPR005135">
    <property type="entry name" value="Endo/exonuclease/phosphatase"/>
</dbReference>
<protein>
    <submittedName>
        <fullName evidence="3">Endonuclease/exonuclease/phosphatase family protein</fullName>
    </submittedName>
</protein>
<dbReference type="Gene3D" id="3.60.10.10">
    <property type="entry name" value="Endonuclease/exonuclease/phosphatase"/>
    <property type="match status" value="1"/>
</dbReference>
<evidence type="ECO:0000259" key="2">
    <source>
        <dbReference type="Pfam" id="PF03372"/>
    </source>
</evidence>
<organism evidence="3 4">
    <name type="scientific">Streptomyces gulbargensis</name>
    <dbReference type="NCBI Taxonomy" id="364901"/>
    <lineage>
        <taxon>Bacteria</taxon>
        <taxon>Bacillati</taxon>
        <taxon>Actinomycetota</taxon>
        <taxon>Actinomycetes</taxon>
        <taxon>Kitasatosporales</taxon>
        <taxon>Streptomycetaceae</taxon>
        <taxon>Streptomyces</taxon>
    </lineage>
</organism>
<keyword evidence="1" id="KW-1133">Transmembrane helix</keyword>
<evidence type="ECO:0000256" key="1">
    <source>
        <dbReference type="SAM" id="Phobius"/>
    </source>
</evidence>
<keyword evidence="1" id="KW-0812">Transmembrane</keyword>
<name>A0ABP7LU43_9ACTN</name>
<sequence length="307" mass="32315">MLLLAVPAVVAACRALDTDAVTPVPQLLSFLPWLTVPAGLAVLLAAAARRRVLSFVAVTVLGTTAWASLPYVPDPVTLTAPPEARVRVLAANVEFGEATGALVATIRRERPSLVYVSECDRVCGRTLTTTFAAELPHHASVAADGSAGSVLLSAHPLRDRRVVPATMGMPGATAVIAGRPVDLQLAHPMPPLPGQTGLWKEELGRIRDAVARPAAGPHRIVAGDFNASQDHAAFRRILDAGRLQDAARLVGASRTPTWPAEGPLPPSVQIDHVLVSDGFTVRAVRFPELAGSDHRAVLADLDLHDGR</sequence>
<keyword evidence="3" id="KW-0378">Hydrolase</keyword>
<dbReference type="SUPFAM" id="SSF56219">
    <property type="entry name" value="DNase I-like"/>
    <property type="match status" value="1"/>
</dbReference>
<keyword evidence="3" id="KW-0255">Endonuclease</keyword>
<feature type="domain" description="Endonuclease/exonuclease/phosphatase" evidence="2">
    <location>
        <begin position="91"/>
        <end position="294"/>
    </location>
</feature>
<gene>
    <name evidence="3" type="ORF">GCM10022244_16820</name>
</gene>
<feature type="transmembrane region" description="Helical" evidence="1">
    <location>
        <begin position="25"/>
        <end position="45"/>
    </location>
</feature>
<feature type="transmembrane region" description="Helical" evidence="1">
    <location>
        <begin position="52"/>
        <end position="72"/>
    </location>
</feature>
<proteinExistence type="predicted"/>
<dbReference type="GO" id="GO:0004519">
    <property type="term" value="F:endonuclease activity"/>
    <property type="evidence" value="ECO:0007669"/>
    <property type="project" value="UniProtKB-KW"/>
</dbReference>
<evidence type="ECO:0000313" key="3">
    <source>
        <dbReference type="EMBL" id="GAA3907383.1"/>
    </source>
</evidence>
<dbReference type="Proteomes" id="UP001501000">
    <property type="component" value="Unassembled WGS sequence"/>
</dbReference>
<keyword evidence="1" id="KW-0472">Membrane</keyword>
<evidence type="ECO:0000313" key="4">
    <source>
        <dbReference type="Proteomes" id="UP001501000"/>
    </source>
</evidence>
<comment type="caution">
    <text evidence="3">The sequence shown here is derived from an EMBL/GenBank/DDBJ whole genome shotgun (WGS) entry which is preliminary data.</text>
</comment>
<keyword evidence="4" id="KW-1185">Reference proteome</keyword>
<dbReference type="EMBL" id="BAABAJ010000004">
    <property type="protein sequence ID" value="GAA3907383.1"/>
    <property type="molecule type" value="Genomic_DNA"/>
</dbReference>
<keyword evidence="3" id="KW-0540">Nuclease</keyword>
<dbReference type="InterPro" id="IPR036691">
    <property type="entry name" value="Endo/exonu/phosph_ase_sf"/>
</dbReference>